<dbReference type="GO" id="GO:0017108">
    <property type="term" value="F:5'-flap endonuclease activity"/>
    <property type="evidence" value="ECO:0007669"/>
    <property type="project" value="UniProtKB-UniRule"/>
</dbReference>
<dbReference type="InterPro" id="IPR023426">
    <property type="entry name" value="Flap_endonuc"/>
</dbReference>
<dbReference type="GO" id="GO:0003677">
    <property type="term" value="F:DNA binding"/>
    <property type="evidence" value="ECO:0007669"/>
    <property type="project" value="UniProtKB-UniRule"/>
</dbReference>
<dbReference type="AlphaFoldDB" id="A0A150GAK5"/>
<dbReference type="FunFam" id="3.40.50.1010:FF:000016">
    <property type="entry name" value="Flap endonuclease 1"/>
    <property type="match status" value="1"/>
</dbReference>
<keyword evidence="4 16" id="KW-0479">Metal-binding</keyword>
<dbReference type="GO" id="GO:0008409">
    <property type="term" value="F:5'-3' exonuclease activity"/>
    <property type="evidence" value="ECO:0007669"/>
    <property type="project" value="UniProtKB-UniRule"/>
</dbReference>
<evidence type="ECO:0000256" key="16">
    <source>
        <dbReference type="HAMAP-Rule" id="MF_03140"/>
    </source>
</evidence>
<dbReference type="GO" id="GO:0043137">
    <property type="term" value="P:DNA replication, removal of RNA primer"/>
    <property type="evidence" value="ECO:0007669"/>
    <property type="project" value="UniProtKB-UniRule"/>
</dbReference>
<dbReference type="GO" id="GO:0005730">
    <property type="term" value="C:nucleolus"/>
    <property type="evidence" value="ECO:0007669"/>
    <property type="project" value="UniProtKB-SubCell"/>
</dbReference>
<evidence type="ECO:0000259" key="18">
    <source>
        <dbReference type="SMART" id="SM00484"/>
    </source>
</evidence>
<keyword evidence="10 16" id="KW-0496">Mitochondrion</keyword>
<comment type="subcellular location">
    <subcellularLocation>
        <location evidence="16">Nucleus</location>
        <location evidence="16">Nucleolus</location>
    </subcellularLocation>
    <subcellularLocation>
        <location evidence="16">Nucleus</location>
        <location evidence="16">Nucleoplasm</location>
    </subcellularLocation>
    <subcellularLocation>
        <location evidence="16">Mitochondrion</location>
    </subcellularLocation>
    <text evidence="16">Resides mostly in the nucleoli and relocalizes to the nucleoplasm upon DNA damage.</text>
</comment>
<evidence type="ECO:0000256" key="6">
    <source>
        <dbReference type="ARBA" id="ARBA00022763"/>
    </source>
</evidence>
<keyword evidence="3 16" id="KW-0540">Nuclease</keyword>
<evidence type="ECO:0000313" key="20">
    <source>
        <dbReference type="EMBL" id="KXZ46864.1"/>
    </source>
</evidence>
<dbReference type="Pfam" id="PF00867">
    <property type="entry name" value="XPG_I"/>
    <property type="match status" value="1"/>
</dbReference>
<sequence>MGIHGLTKLLGDNAPGCIKETKFENLFGRKVAVDASMHIYQFMVVVGRQGDQLLTNEAGEITSHLQGMFNRTARMLEAGIKPVYVFDGKPPKLKQDQLAMRSERRQASQLRGADANDALEKAKEAGDAEAVEKYSKRSVRVTKEHNDDCKKLLRLMGVPIVEAPSEAEAQCAEMAKAGLVYGLATEDMDALTFGTPRVIRHLMASASQNLPVQEIDRAVALQELGLTADQFIDLCILLGCDYCDTIRGIGPVRALQWIKKYGSIDAMLADLDKTKYPVPDPFPHKESHEYFTAPEVTPAAELPAFKWSAPDEDGLIQFLVNEKSFSEQRVRSALERIKAHKGKANQGRLDTFFSVVPKAKPEGDAKAKGAAKEDPKRKGGPGGAAAKGGPAKKGKFGVGGGKK</sequence>
<comment type="function">
    <text evidence="13 16">Structure-specific nuclease with 5'-flap endonuclease and 5'-3' exonuclease activities involved in DNA replication and repair. During DNA replication, cleaves the 5'-overhanging flap structure that is generated by displacement synthesis when DNA polymerase encounters the 5'-end of a downstream Okazaki fragment. It enters the flap from the 5'-end and then tracks to cleave the flap base, leaving a nick for ligation. Also involved in the long patch base excision repair (LP-BER) pathway, by cleaving within the apurinic/apyrimidinic (AP) site-terminated flap. Acts as a genome stabilization factor that prevents flaps from equilibrating into structures that lead to duplications and deletions. Also possesses 5'-3' exonuclease activity on nicked or gapped double-stranded DNA, and exhibits RNase H activity. Also involved in replication and repair of rDNA and in repairing mitochondrial DNA.</text>
</comment>
<proteinExistence type="inferred from homology"/>
<evidence type="ECO:0000256" key="8">
    <source>
        <dbReference type="ARBA" id="ARBA00022839"/>
    </source>
</evidence>
<evidence type="ECO:0000256" key="1">
    <source>
        <dbReference type="ARBA" id="ARBA00022553"/>
    </source>
</evidence>
<feature type="compositionally biased region" description="Basic and acidic residues" evidence="17">
    <location>
        <begin position="360"/>
        <end position="377"/>
    </location>
</feature>
<organism evidence="20 21">
    <name type="scientific">Gonium pectorale</name>
    <name type="common">Green alga</name>
    <dbReference type="NCBI Taxonomy" id="33097"/>
    <lineage>
        <taxon>Eukaryota</taxon>
        <taxon>Viridiplantae</taxon>
        <taxon>Chlorophyta</taxon>
        <taxon>core chlorophytes</taxon>
        <taxon>Chlorophyceae</taxon>
        <taxon>CS clade</taxon>
        <taxon>Chlamydomonadales</taxon>
        <taxon>Volvocaceae</taxon>
        <taxon>Gonium</taxon>
    </lineage>
</organism>
<keyword evidence="2 16" id="KW-0235">DNA replication</keyword>
<dbReference type="GO" id="GO:0006284">
    <property type="term" value="P:base-excision repair"/>
    <property type="evidence" value="ECO:0007669"/>
    <property type="project" value="UniProtKB-UniRule"/>
</dbReference>
<dbReference type="PRINTS" id="PR00853">
    <property type="entry name" value="XPGRADSUPER"/>
</dbReference>
<keyword evidence="11 16" id="KW-0234">DNA repair</keyword>
<feature type="compositionally biased region" description="Basic residues" evidence="17">
    <location>
        <begin position="390"/>
        <end position="403"/>
    </location>
</feature>
<dbReference type="SMART" id="SM00484">
    <property type="entry name" value="XPGI"/>
    <property type="match status" value="1"/>
</dbReference>
<dbReference type="Proteomes" id="UP000075714">
    <property type="component" value="Unassembled WGS sequence"/>
</dbReference>
<feature type="region of interest" description="Disordered" evidence="17">
    <location>
        <begin position="360"/>
        <end position="403"/>
    </location>
</feature>
<keyword evidence="5 16" id="KW-0255">Endonuclease</keyword>
<dbReference type="InterPro" id="IPR006084">
    <property type="entry name" value="XPG/Rad2"/>
</dbReference>
<name>A0A150GAK5_GONPE</name>
<evidence type="ECO:0000256" key="17">
    <source>
        <dbReference type="SAM" id="MobiDB-lite"/>
    </source>
</evidence>
<comment type="similarity">
    <text evidence="14 16">Belongs to the XPG/RAD2 endonuclease family. FEN1 subfamily.</text>
</comment>
<feature type="domain" description="XPG-I" evidence="18">
    <location>
        <begin position="154"/>
        <end position="226"/>
    </location>
</feature>
<evidence type="ECO:0000256" key="14">
    <source>
        <dbReference type="ARBA" id="ARBA00034726"/>
    </source>
</evidence>
<dbReference type="Pfam" id="PF00752">
    <property type="entry name" value="XPG_N"/>
    <property type="match status" value="1"/>
</dbReference>
<dbReference type="SMART" id="SM00279">
    <property type="entry name" value="HhH2"/>
    <property type="match status" value="1"/>
</dbReference>
<evidence type="ECO:0000259" key="19">
    <source>
        <dbReference type="SMART" id="SM00485"/>
    </source>
</evidence>
<accession>A0A150GAK5</accession>
<dbReference type="GO" id="GO:0000287">
    <property type="term" value="F:magnesium ion binding"/>
    <property type="evidence" value="ECO:0007669"/>
    <property type="project" value="UniProtKB-UniRule"/>
</dbReference>
<dbReference type="PANTHER" id="PTHR11081:SF9">
    <property type="entry name" value="FLAP ENDONUCLEASE 1"/>
    <property type="match status" value="1"/>
</dbReference>
<keyword evidence="21" id="KW-1185">Reference proteome</keyword>
<evidence type="ECO:0000256" key="15">
    <source>
        <dbReference type="ARBA" id="ARBA00063178"/>
    </source>
</evidence>
<evidence type="ECO:0000256" key="7">
    <source>
        <dbReference type="ARBA" id="ARBA00022801"/>
    </source>
</evidence>
<dbReference type="InterPro" id="IPR008918">
    <property type="entry name" value="HhH2"/>
</dbReference>
<dbReference type="Gene3D" id="1.10.150.20">
    <property type="entry name" value="5' to 3' exonuclease, C-terminal subdomain"/>
    <property type="match status" value="1"/>
</dbReference>
<dbReference type="Gene3D" id="3.40.50.1010">
    <property type="entry name" value="5'-nuclease"/>
    <property type="match status" value="1"/>
</dbReference>
<dbReference type="PANTHER" id="PTHR11081">
    <property type="entry name" value="FLAP ENDONUCLEASE FAMILY MEMBER"/>
    <property type="match status" value="1"/>
</dbReference>
<keyword evidence="1 16" id="KW-0597">Phosphoprotein</keyword>
<keyword evidence="6 16" id="KW-0227">DNA damage</keyword>
<evidence type="ECO:0000256" key="5">
    <source>
        <dbReference type="ARBA" id="ARBA00022759"/>
    </source>
</evidence>
<dbReference type="SUPFAM" id="SSF47807">
    <property type="entry name" value="5' to 3' exonuclease, C-terminal subdomain"/>
    <property type="match status" value="1"/>
</dbReference>
<dbReference type="InterPro" id="IPR036279">
    <property type="entry name" value="5-3_exonuclease_C_sf"/>
</dbReference>
<reference evidence="21" key="1">
    <citation type="journal article" date="2016" name="Nat. Commun.">
        <title>The Gonium pectorale genome demonstrates co-option of cell cycle regulation during the evolution of multicellularity.</title>
        <authorList>
            <person name="Hanschen E.R."/>
            <person name="Marriage T.N."/>
            <person name="Ferris P.J."/>
            <person name="Hamaji T."/>
            <person name="Toyoda A."/>
            <person name="Fujiyama A."/>
            <person name="Neme R."/>
            <person name="Noguchi H."/>
            <person name="Minakuchi Y."/>
            <person name="Suzuki M."/>
            <person name="Kawai-Toyooka H."/>
            <person name="Smith D.R."/>
            <person name="Sparks H."/>
            <person name="Anderson J."/>
            <person name="Bakaric R."/>
            <person name="Luria V."/>
            <person name="Karger A."/>
            <person name="Kirschner M.W."/>
            <person name="Durand P.M."/>
            <person name="Michod R.E."/>
            <person name="Nozaki H."/>
            <person name="Olson B.J."/>
        </authorList>
    </citation>
    <scope>NUCLEOTIDE SEQUENCE [LARGE SCALE GENOMIC DNA]</scope>
    <source>
        <strain evidence="21">NIES-2863</strain>
    </source>
</reference>
<evidence type="ECO:0000256" key="3">
    <source>
        <dbReference type="ARBA" id="ARBA00022722"/>
    </source>
</evidence>
<evidence type="ECO:0000256" key="9">
    <source>
        <dbReference type="ARBA" id="ARBA00022842"/>
    </source>
</evidence>
<dbReference type="EC" id="3.1.-.-" evidence="16"/>
<gene>
    <name evidence="20" type="ORF">GPECTOR_40g598</name>
</gene>
<dbReference type="STRING" id="33097.A0A150GAK5"/>
<protein>
    <recommendedName>
        <fullName evidence="16">Flap endonuclease 1</fullName>
        <shortName evidence="16">FEN-1</shortName>
        <ecNumber evidence="16">3.1.-.-</ecNumber>
    </recommendedName>
    <alternativeName>
        <fullName evidence="16">Flap structure-specific endonuclease 1</fullName>
    </alternativeName>
</protein>
<dbReference type="HAMAP" id="MF_00614">
    <property type="entry name" value="Fen"/>
    <property type="match status" value="1"/>
</dbReference>
<keyword evidence="9 16" id="KW-0460">Magnesium</keyword>
<dbReference type="FunFam" id="1.10.150.20:FF:000009">
    <property type="entry name" value="Flap endonuclease 1"/>
    <property type="match status" value="1"/>
</dbReference>
<keyword evidence="12 16" id="KW-0539">Nucleus</keyword>
<dbReference type="CDD" id="cd09867">
    <property type="entry name" value="PIN_FEN1"/>
    <property type="match status" value="1"/>
</dbReference>
<evidence type="ECO:0000256" key="2">
    <source>
        <dbReference type="ARBA" id="ARBA00022705"/>
    </source>
</evidence>
<dbReference type="InterPro" id="IPR019974">
    <property type="entry name" value="XPG_CS"/>
</dbReference>
<comment type="caution">
    <text evidence="20">The sequence shown here is derived from an EMBL/GenBank/DDBJ whole genome shotgun (WGS) entry which is preliminary data.</text>
</comment>
<evidence type="ECO:0000256" key="12">
    <source>
        <dbReference type="ARBA" id="ARBA00023242"/>
    </source>
</evidence>
<dbReference type="InterPro" id="IPR006086">
    <property type="entry name" value="XPG-I_dom"/>
</dbReference>
<dbReference type="GO" id="GO:0005739">
    <property type="term" value="C:mitochondrion"/>
    <property type="evidence" value="ECO:0007669"/>
    <property type="project" value="UniProtKB-SubCell"/>
</dbReference>
<evidence type="ECO:0000256" key="4">
    <source>
        <dbReference type="ARBA" id="ARBA00022723"/>
    </source>
</evidence>
<comment type="subunit">
    <text evidence="15">Interacts with PCNA1 and PCNA2. Three molecules of FEN1 bind to one PCNA trimer with each molecule binding to one PCNA monomer. PCNA stimulates the nuclease activity without altering cleavage specificity.</text>
</comment>
<feature type="domain" description="XPG N-terminal" evidence="19">
    <location>
        <begin position="1"/>
        <end position="108"/>
    </location>
</feature>
<evidence type="ECO:0000256" key="13">
    <source>
        <dbReference type="ARBA" id="ARBA00029382"/>
    </source>
</evidence>
<keyword evidence="7 16" id="KW-0378">Hydrolase</keyword>
<evidence type="ECO:0000256" key="10">
    <source>
        <dbReference type="ARBA" id="ARBA00023128"/>
    </source>
</evidence>
<dbReference type="GO" id="GO:0005654">
    <property type="term" value="C:nucleoplasm"/>
    <property type="evidence" value="ECO:0007669"/>
    <property type="project" value="UniProtKB-SubCell"/>
</dbReference>
<dbReference type="InterPro" id="IPR006085">
    <property type="entry name" value="XPG_DNA_repair_N"/>
</dbReference>
<dbReference type="OrthoDB" id="1937206at2759"/>
<evidence type="ECO:0000256" key="11">
    <source>
        <dbReference type="ARBA" id="ARBA00023204"/>
    </source>
</evidence>
<dbReference type="PROSITE" id="PS00841">
    <property type="entry name" value="XPG_1"/>
    <property type="match status" value="1"/>
</dbReference>
<evidence type="ECO:0000313" key="21">
    <source>
        <dbReference type="Proteomes" id="UP000075714"/>
    </source>
</evidence>
<dbReference type="InterPro" id="IPR029060">
    <property type="entry name" value="PIN-like_dom_sf"/>
</dbReference>
<dbReference type="SUPFAM" id="SSF88723">
    <property type="entry name" value="PIN domain-like"/>
    <property type="match status" value="1"/>
</dbReference>
<keyword evidence="8 16" id="KW-0269">Exonuclease</keyword>
<comment type="cofactor">
    <cofactor evidence="16">
        <name>Mg(2+)</name>
        <dbReference type="ChEBI" id="CHEBI:18420"/>
    </cofactor>
    <text evidence="16">Binds 2 magnesium ions per subunit. They probably participate in the reaction catalyzed by the enzyme. May bind an additional third magnesium ion after substrate binding.</text>
</comment>
<dbReference type="EMBL" id="LSYV01000041">
    <property type="protein sequence ID" value="KXZ46864.1"/>
    <property type="molecule type" value="Genomic_DNA"/>
</dbReference>
<dbReference type="SMART" id="SM00485">
    <property type="entry name" value="XPGN"/>
    <property type="match status" value="1"/>
</dbReference>